<evidence type="ECO:0000313" key="6">
    <source>
        <dbReference type="EMBL" id="MEK8126937.1"/>
    </source>
</evidence>
<dbReference type="PANTHER" id="PTHR12526">
    <property type="entry name" value="GLYCOSYLTRANSFERASE"/>
    <property type="match status" value="1"/>
</dbReference>
<feature type="domain" description="Glycosyltransferase subfamily 4-like N-terminal" evidence="5">
    <location>
        <begin position="8"/>
        <end position="180"/>
    </location>
</feature>
<name>A0ABU9DDK3_9BACL</name>
<dbReference type="Pfam" id="PF13439">
    <property type="entry name" value="Glyco_transf_4"/>
    <property type="match status" value="1"/>
</dbReference>
<evidence type="ECO:0000259" key="4">
    <source>
        <dbReference type="Pfam" id="PF00534"/>
    </source>
</evidence>
<evidence type="ECO:0000313" key="7">
    <source>
        <dbReference type="Proteomes" id="UP001469365"/>
    </source>
</evidence>
<protein>
    <submittedName>
        <fullName evidence="6">Glycosyltransferase family 4 protein</fullName>
        <ecNumber evidence="6">2.4.-.-</ecNumber>
    </submittedName>
</protein>
<organism evidence="6 7">
    <name type="scientific">Paenibacillus filicis</name>
    <dbReference type="NCBI Taxonomy" id="669464"/>
    <lineage>
        <taxon>Bacteria</taxon>
        <taxon>Bacillati</taxon>
        <taxon>Bacillota</taxon>
        <taxon>Bacilli</taxon>
        <taxon>Bacillales</taxon>
        <taxon>Paenibacillaceae</taxon>
        <taxon>Paenibacillus</taxon>
    </lineage>
</organism>
<accession>A0ABU9DDK3</accession>
<dbReference type="InterPro" id="IPR001296">
    <property type="entry name" value="Glyco_trans_1"/>
</dbReference>
<dbReference type="Proteomes" id="UP001469365">
    <property type="component" value="Unassembled WGS sequence"/>
</dbReference>
<evidence type="ECO:0000256" key="1">
    <source>
        <dbReference type="ARBA" id="ARBA00009481"/>
    </source>
</evidence>
<feature type="domain" description="Glycosyl transferase family 1" evidence="4">
    <location>
        <begin position="187"/>
        <end position="350"/>
    </location>
</feature>
<proteinExistence type="inferred from homology"/>
<dbReference type="InterPro" id="IPR028098">
    <property type="entry name" value="Glyco_trans_4-like_N"/>
</dbReference>
<dbReference type="CDD" id="cd03801">
    <property type="entry name" value="GT4_PimA-like"/>
    <property type="match status" value="1"/>
</dbReference>
<keyword evidence="3 6" id="KW-0808">Transferase</keyword>
<dbReference type="SUPFAM" id="SSF53756">
    <property type="entry name" value="UDP-Glycosyltransferase/glycogen phosphorylase"/>
    <property type="match status" value="1"/>
</dbReference>
<dbReference type="Gene3D" id="3.40.50.2000">
    <property type="entry name" value="Glycogen Phosphorylase B"/>
    <property type="match status" value="2"/>
</dbReference>
<evidence type="ECO:0000259" key="5">
    <source>
        <dbReference type="Pfam" id="PF13439"/>
    </source>
</evidence>
<reference evidence="6 7" key="1">
    <citation type="submission" date="2024-04" db="EMBL/GenBank/DDBJ databases">
        <title>draft genome sequnece of Paenibacillus filicis.</title>
        <authorList>
            <person name="Kim D.-U."/>
        </authorList>
    </citation>
    <scope>NUCLEOTIDE SEQUENCE [LARGE SCALE GENOMIC DNA]</scope>
    <source>
        <strain evidence="6 7">KACC14197</strain>
    </source>
</reference>
<dbReference type="EC" id="2.4.-.-" evidence="6"/>
<sequence length="387" mass="43160">MGWIEHTPGGLNRYFADYLRAMREYGHEVKGLMTASGEPTTAPGYMEDVLRLPAEVGTWARSRAFRHAFAAETKQKRPDVYNPHFALYASMITRNLVPDGVPIVTHFHGPWAQEGMVEDRSQKLAQQLRYQLKKNVELLSYRRSDHFIVLSRYFRDILAQDYGMDAQRIHVIPGAVDTERFRPAADRSQVREQLGLRQGQPVLFCARRLVPRMGIDNLIRAMVRVKREAPDAVLYIAGSGPMGRQLEQLAAELGLGGTVHFLGRVSNEDLVRWYQAADLSIVPTLTLEGFGLVTVEAMACGTPVMGTPYGGTKEILEGLSGDLLFADSTSEAMAEKLCSVLAGNTVIPSRDECLAYVQSRYTWDRVASAVTRVFEQAGDKRKGPAIR</sequence>
<dbReference type="Pfam" id="PF00534">
    <property type="entry name" value="Glycos_transf_1"/>
    <property type="match status" value="1"/>
</dbReference>
<keyword evidence="2 6" id="KW-0328">Glycosyltransferase</keyword>
<comment type="similarity">
    <text evidence="1">Belongs to the glycosyltransferase group 1 family. Glycosyltransferase 4 subfamily.</text>
</comment>
<dbReference type="EMBL" id="JBBPCC010000001">
    <property type="protein sequence ID" value="MEK8126937.1"/>
    <property type="molecule type" value="Genomic_DNA"/>
</dbReference>
<comment type="caution">
    <text evidence="6">The sequence shown here is derived from an EMBL/GenBank/DDBJ whole genome shotgun (WGS) entry which is preliminary data.</text>
</comment>
<keyword evidence="7" id="KW-1185">Reference proteome</keyword>
<dbReference type="GO" id="GO:0016757">
    <property type="term" value="F:glycosyltransferase activity"/>
    <property type="evidence" value="ECO:0007669"/>
    <property type="project" value="UniProtKB-KW"/>
</dbReference>
<dbReference type="PANTHER" id="PTHR12526:SF640">
    <property type="entry name" value="COLANIC ACID BIOSYNTHESIS GLYCOSYLTRANSFERASE WCAL-RELATED"/>
    <property type="match status" value="1"/>
</dbReference>
<evidence type="ECO:0000256" key="2">
    <source>
        <dbReference type="ARBA" id="ARBA00022676"/>
    </source>
</evidence>
<gene>
    <name evidence="6" type="ORF">WMW72_03340</name>
</gene>
<evidence type="ECO:0000256" key="3">
    <source>
        <dbReference type="ARBA" id="ARBA00022679"/>
    </source>
</evidence>